<evidence type="ECO:0000313" key="2">
    <source>
        <dbReference type="Proteomes" id="UP000503447"/>
    </source>
</evidence>
<name>A0A6M5YGS5_9BACT</name>
<keyword evidence="2" id="KW-1185">Reference proteome</keyword>
<dbReference type="AlphaFoldDB" id="A0A6M5YGS5"/>
<gene>
    <name evidence="1" type="ORF">FTUN_0754</name>
</gene>
<protein>
    <submittedName>
        <fullName evidence="1">Uncharacterized protein</fullName>
    </submittedName>
</protein>
<dbReference type="EMBL" id="CP053452">
    <property type="protein sequence ID" value="QJW93249.1"/>
    <property type="molecule type" value="Genomic_DNA"/>
</dbReference>
<accession>A0A6M5YGS5</accession>
<reference evidence="2" key="1">
    <citation type="submission" date="2020-05" db="EMBL/GenBank/DDBJ databases">
        <title>Frigoriglobus tundricola gen. nov., sp. nov., a psychrotolerant cellulolytic planctomycete of the family Gemmataceae with two divergent copies of 16S rRNA gene.</title>
        <authorList>
            <person name="Kulichevskaya I.S."/>
            <person name="Ivanova A.A."/>
            <person name="Naumoff D.G."/>
            <person name="Beletsky A.V."/>
            <person name="Rijpstra W.I.C."/>
            <person name="Sinninghe Damste J.S."/>
            <person name="Mardanov A.V."/>
            <person name="Ravin N.V."/>
            <person name="Dedysh S.N."/>
        </authorList>
    </citation>
    <scope>NUCLEOTIDE SEQUENCE [LARGE SCALE GENOMIC DNA]</scope>
    <source>
        <strain evidence="2">PL17</strain>
    </source>
</reference>
<dbReference type="RefSeq" id="WP_171469482.1">
    <property type="nucleotide sequence ID" value="NZ_CP053452.2"/>
</dbReference>
<dbReference type="KEGG" id="ftj:FTUN_0754"/>
<sequence>MDTKDKQYKDMTPDERAVFAKLTYEAFREYYPSLTWDEFIRQLNEQNGITQEEAQLK</sequence>
<dbReference type="Proteomes" id="UP000503447">
    <property type="component" value="Chromosome"/>
</dbReference>
<organism evidence="1 2">
    <name type="scientific">Frigoriglobus tundricola</name>
    <dbReference type="NCBI Taxonomy" id="2774151"/>
    <lineage>
        <taxon>Bacteria</taxon>
        <taxon>Pseudomonadati</taxon>
        <taxon>Planctomycetota</taxon>
        <taxon>Planctomycetia</taxon>
        <taxon>Gemmatales</taxon>
        <taxon>Gemmataceae</taxon>
        <taxon>Frigoriglobus</taxon>
    </lineage>
</organism>
<proteinExistence type="predicted"/>
<evidence type="ECO:0000313" key="1">
    <source>
        <dbReference type="EMBL" id="QJW93249.1"/>
    </source>
</evidence>